<organism evidence="1 2">
    <name type="scientific">Hymenobacter glaciei</name>
    <dbReference type="NCBI Taxonomy" id="877209"/>
    <lineage>
        <taxon>Bacteria</taxon>
        <taxon>Pseudomonadati</taxon>
        <taxon>Bacteroidota</taxon>
        <taxon>Cytophagia</taxon>
        <taxon>Cytophagales</taxon>
        <taxon>Hymenobacteraceae</taxon>
        <taxon>Hymenobacter</taxon>
    </lineage>
</organism>
<name>A0ABP7UDB9_9BACT</name>
<protein>
    <submittedName>
        <fullName evidence="1">Uncharacterized protein</fullName>
    </submittedName>
</protein>
<gene>
    <name evidence="1" type="ORF">GCM10022409_28560</name>
</gene>
<reference evidence="2" key="1">
    <citation type="journal article" date="2019" name="Int. J. Syst. Evol. Microbiol.">
        <title>The Global Catalogue of Microorganisms (GCM) 10K type strain sequencing project: providing services to taxonomists for standard genome sequencing and annotation.</title>
        <authorList>
            <consortium name="The Broad Institute Genomics Platform"/>
            <consortium name="The Broad Institute Genome Sequencing Center for Infectious Disease"/>
            <person name="Wu L."/>
            <person name="Ma J."/>
        </authorList>
    </citation>
    <scope>NUCLEOTIDE SEQUENCE [LARGE SCALE GENOMIC DNA]</scope>
    <source>
        <strain evidence="2">JCM 17225</strain>
    </source>
</reference>
<dbReference type="Proteomes" id="UP001501469">
    <property type="component" value="Unassembled WGS sequence"/>
</dbReference>
<proteinExistence type="predicted"/>
<dbReference type="EMBL" id="BAABDK010000022">
    <property type="protein sequence ID" value="GAA4040855.1"/>
    <property type="molecule type" value="Genomic_DNA"/>
</dbReference>
<comment type="caution">
    <text evidence="1">The sequence shown here is derived from an EMBL/GenBank/DDBJ whole genome shotgun (WGS) entry which is preliminary data.</text>
</comment>
<evidence type="ECO:0000313" key="2">
    <source>
        <dbReference type="Proteomes" id="UP001501469"/>
    </source>
</evidence>
<accession>A0ABP7UDB9</accession>
<evidence type="ECO:0000313" key="1">
    <source>
        <dbReference type="EMBL" id="GAA4040855.1"/>
    </source>
</evidence>
<keyword evidence="2" id="KW-1185">Reference proteome</keyword>
<sequence length="155" mass="17378">MALVAFLVAFYTIVPFLFGGGLARLLPPSTEDFDMALADAKVTDVSMNRQYYHYYLNGDIYKQYDFNGYVAADPVDRTGMKDTLGYDPSSLGHYLRRGDRLTKAAKSPLVTVHRGSIVTHWILYSATPESKVPPPKKYVVMDGDTVMVHELSDLF</sequence>